<accession>A0AA88CWG4</accession>
<sequence length="234" mass="25956">MSSINALRIRKGSPVSLKNGIAKKLDMMGIHQVQWLKGGVFLPNTPGMQLQCLSQLSSGSVFLKHTVRGWLDNGCSSRGFGWQWVETSIWCSQKNELNDASEPSKDALASVEPLVFEGSSLKNERKSKSSVKSHEAKQGVDGSANELDEAEFHSALNLCNGRLGHEVSIYAFLLRIGLHNLNGCLWILLTQRTKSWQQIEMNIEGLIANDISDHCHLCSEDPSSLLRKARRNKV</sequence>
<dbReference type="Proteomes" id="UP001187192">
    <property type="component" value="Unassembled WGS sequence"/>
</dbReference>
<gene>
    <name evidence="1" type="ORF">TIFTF001_041840</name>
</gene>
<evidence type="ECO:0000313" key="2">
    <source>
        <dbReference type="Proteomes" id="UP001187192"/>
    </source>
</evidence>
<organism evidence="1 2">
    <name type="scientific">Ficus carica</name>
    <name type="common">Common fig</name>
    <dbReference type="NCBI Taxonomy" id="3494"/>
    <lineage>
        <taxon>Eukaryota</taxon>
        <taxon>Viridiplantae</taxon>
        <taxon>Streptophyta</taxon>
        <taxon>Embryophyta</taxon>
        <taxon>Tracheophyta</taxon>
        <taxon>Spermatophyta</taxon>
        <taxon>Magnoliopsida</taxon>
        <taxon>eudicotyledons</taxon>
        <taxon>Gunneridae</taxon>
        <taxon>Pentapetalae</taxon>
        <taxon>rosids</taxon>
        <taxon>fabids</taxon>
        <taxon>Rosales</taxon>
        <taxon>Moraceae</taxon>
        <taxon>Ficeae</taxon>
        <taxon>Ficus</taxon>
    </lineage>
</organism>
<name>A0AA88CWG4_FICCA</name>
<dbReference type="EMBL" id="BTGU01002038">
    <property type="protein sequence ID" value="GMN33131.1"/>
    <property type="molecule type" value="Genomic_DNA"/>
</dbReference>
<proteinExistence type="predicted"/>
<comment type="caution">
    <text evidence="1">The sequence shown here is derived from an EMBL/GenBank/DDBJ whole genome shotgun (WGS) entry which is preliminary data.</text>
</comment>
<keyword evidence="2" id="KW-1185">Reference proteome</keyword>
<evidence type="ECO:0000313" key="1">
    <source>
        <dbReference type="EMBL" id="GMN33131.1"/>
    </source>
</evidence>
<protein>
    <submittedName>
        <fullName evidence="1">Uncharacterized protein</fullName>
    </submittedName>
</protein>
<dbReference type="AlphaFoldDB" id="A0AA88CWG4"/>
<reference evidence="1" key="1">
    <citation type="submission" date="2023-07" db="EMBL/GenBank/DDBJ databases">
        <title>draft genome sequence of fig (Ficus carica).</title>
        <authorList>
            <person name="Takahashi T."/>
            <person name="Nishimura K."/>
        </authorList>
    </citation>
    <scope>NUCLEOTIDE SEQUENCE</scope>
</reference>